<protein>
    <submittedName>
        <fullName evidence="2">Uncharacterized protein</fullName>
    </submittedName>
</protein>
<keyword evidence="3" id="KW-1185">Reference proteome</keyword>
<gene>
    <name evidence="2" type="ORF">PACLA_8A088885</name>
</gene>
<evidence type="ECO:0000313" key="3">
    <source>
        <dbReference type="Proteomes" id="UP001152795"/>
    </source>
</evidence>
<reference evidence="2" key="1">
    <citation type="submission" date="2020-04" db="EMBL/GenBank/DDBJ databases">
        <authorList>
            <person name="Alioto T."/>
            <person name="Alioto T."/>
            <person name="Gomez Garrido J."/>
        </authorList>
    </citation>
    <scope>NUCLEOTIDE SEQUENCE</scope>
    <source>
        <strain evidence="2">A484AB</strain>
    </source>
</reference>
<feature type="compositionally biased region" description="Basic and acidic residues" evidence="1">
    <location>
        <begin position="93"/>
        <end position="103"/>
    </location>
</feature>
<dbReference type="EMBL" id="CACRXK020024838">
    <property type="protein sequence ID" value="CAB4038995.1"/>
    <property type="molecule type" value="Genomic_DNA"/>
</dbReference>
<name>A0A7D9LXU6_PARCT</name>
<feature type="compositionally biased region" description="Polar residues" evidence="1">
    <location>
        <begin position="28"/>
        <end position="39"/>
    </location>
</feature>
<feature type="region of interest" description="Disordered" evidence="1">
    <location>
        <begin position="1"/>
        <end position="108"/>
    </location>
</feature>
<feature type="compositionally biased region" description="Polar residues" evidence="1">
    <location>
        <begin position="62"/>
        <end position="73"/>
    </location>
</feature>
<evidence type="ECO:0000313" key="2">
    <source>
        <dbReference type="EMBL" id="CAB4038995.1"/>
    </source>
</evidence>
<organism evidence="2 3">
    <name type="scientific">Paramuricea clavata</name>
    <name type="common">Red gorgonian</name>
    <name type="synonym">Violescent sea-whip</name>
    <dbReference type="NCBI Taxonomy" id="317549"/>
    <lineage>
        <taxon>Eukaryota</taxon>
        <taxon>Metazoa</taxon>
        <taxon>Cnidaria</taxon>
        <taxon>Anthozoa</taxon>
        <taxon>Octocorallia</taxon>
        <taxon>Malacalcyonacea</taxon>
        <taxon>Plexauridae</taxon>
        <taxon>Paramuricea</taxon>
    </lineage>
</organism>
<accession>A0A7D9LXU6</accession>
<comment type="caution">
    <text evidence="2">The sequence shown here is derived from an EMBL/GenBank/DDBJ whole genome shotgun (WGS) entry which is preliminary data.</text>
</comment>
<dbReference type="AlphaFoldDB" id="A0A7D9LXU6"/>
<feature type="non-terminal residue" evidence="2">
    <location>
        <position position="1"/>
    </location>
</feature>
<dbReference type="Proteomes" id="UP001152795">
    <property type="component" value="Unassembled WGS sequence"/>
</dbReference>
<evidence type="ECO:0000256" key="1">
    <source>
        <dbReference type="SAM" id="MobiDB-lite"/>
    </source>
</evidence>
<proteinExistence type="predicted"/>
<sequence length="167" mass="18436">MATHQFSPKLEEKRPISDALVDDGHNIISESDTPLSNPDMSAYNDSVPEFNDADSKGEGSLRSANEPGNNDEINTLPADDEENVRSDSVVNVKSEDEASKGASDEADGNFLPKIWREERDDEFLKSFEVQLYNLNQQPSNEGGFLKMELDGDTGLKVTTTGFQKDAY</sequence>